<evidence type="ECO:0000313" key="6">
    <source>
        <dbReference type="Proteomes" id="UP001061958"/>
    </source>
</evidence>
<dbReference type="GO" id="GO:0005829">
    <property type="term" value="C:cytosol"/>
    <property type="evidence" value="ECO:0007669"/>
    <property type="project" value="TreeGrafter"/>
</dbReference>
<keyword evidence="3" id="KW-0677">Repeat</keyword>
<dbReference type="SUPFAM" id="SSF48452">
    <property type="entry name" value="TPR-like"/>
    <property type="match status" value="1"/>
</dbReference>
<evidence type="ECO:0000256" key="1">
    <source>
        <dbReference type="ARBA" id="ARBA00004496"/>
    </source>
</evidence>
<name>A0A9C7PUW4_9RHOD</name>
<keyword evidence="6" id="KW-1185">Reference proteome</keyword>
<dbReference type="InterPro" id="IPR011990">
    <property type="entry name" value="TPR-like_helical_dom_sf"/>
</dbReference>
<dbReference type="Proteomes" id="UP001061958">
    <property type="component" value="Unassembled WGS sequence"/>
</dbReference>
<dbReference type="OrthoDB" id="629492at2759"/>
<comment type="caution">
    <text evidence="5">The sequence shown here is derived from an EMBL/GenBank/DDBJ whole genome shotgun (WGS) entry which is preliminary data.</text>
</comment>
<dbReference type="InterPro" id="IPR051982">
    <property type="entry name" value="CiliaryAsmbly_MitoImport"/>
</dbReference>
<keyword evidence="2" id="KW-0963">Cytoplasm</keyword>
<dbReference type="GO" id="GO:0006626">
    <property type="term" value="P:protein targeting to mitochondrion"/>
    <property type="evidence" value="ECO:0007669"/>
    <property type="project" value="TreeGrafter"/>
</dbReference>
<dbReference type="Gene3D" id="1.25.40.10">
    <property type="entry name" value="Tetratricopeptide repeat domain"/>
    <property type="match status" value="1"/>
</dbReference>
<reference evidence="5" key="2">
    <citation type="submission" date="2022-01" db="EMBL/GenBank/DDBJ databases">
        <authorList>
            <person name="Hirooka S."/>
            <person name="Miyagishima S.Y."/>
        </authorList>
    </citation>
    <scope>NUCLEOTIDE SEQUENCE</scope>
    <source>
        <strain evidence="5">NBRC 102759</strain>
    </source>
</reference>
<comment type="subcellular location">
    <subcellularLocation>
        <location evidence="1">Cytoplasm</location>
    </subcellularLocation>
</comment>
<evidence type="ECO:0000313" key="5">
    <source>
        <dbReference type="EMBL" id="GJQ10940.1"/>
    </source>
</evidence>
<dbReference type="PANTHER" id="PTHR45984">
    <property type="entry name" value="RNA (RNA) POLYMERASE II ASSOCIATED PROTEIN HOMOLOG"/>
    <property type="match status" value="1"/>
</dbReference>
<evidence type="ECO:0000256" key="2">
    <source>
        <dbReference type="ARBA" id="ARBA00022490"/>
    </source>
</evidence>
<accession>A0A9C7PUW4</accession>
<sequence>MIDQPDSLSHWFRKTPLVNSSRCSCETVQLYENETFPVPELKDRSNALYKQGRLLEAEQLYMLAIRQIEDTRKVPSTSSDPTIFLRDEDRSTLQVLYSNLSQTRILLEKFQDAERDAKKAIDLYQKGSCSKKVLVKSFLRRSSAFLGLLQFDSALASLEQVQKLEPNNTECNKLYSQVTKALVEHGSNLRSNYEQNSQRDVLDFSHRLFSSVLVDGQPKEYFSSQISKTASKPCALIQELSSQDDNQEEPNDK</sequence>
<organism evidence="5 6">
    <name type="scientific">Galdieria partita</name>
    <dbReference type="NCBI Taxonomy" id="83374"/>
    <lineage>
        <taxon>Eukaryota</taxon>
        <taxon>Rhodophyta</taxon>
        <taxon>Bangiophyceae</taxon>
        <taxon>Galdieriales</taxon>
        <taxon>Galdieriaceae</taxon>
        <taxon>Galdieria</taxon>
    </lineage>
</organism>
<dbReference type="EMBL" id="BQMJ01000019">
    <property type="protein sequence ID" value="GJQ10940.1"/>
    <property type="molecule type" value="Genomic_DNA"/>
</dbReference>
<proteinExistence type="predicted"/>
<evidence type="ECO:0000256" key="3">
    <source>
        <dbReference type="ARBA" id="ARBA00022737"/>
    </source>
</evidence>
<dbReference type="GO" id="GO:0031072">
    <property type="term" value="F:heat shock protein binding"/>
    <property type="evidence" value="ECO:0007669"/>
    <property type="project" value="TreeGrafter"/>
</dbReference>
<protein>
    <submittedName>
        <fullName evidence="5">Uncharacterized protein</fullName>
    </submittedName>
</protein>
<dbReference type="AlphaFoldDB" id="A0A9C7PUW4"/>
<dbReference type="PANTHER" id="PTHR45984:SF1">
    <property type="entry name" value="SPAG1 AXONEMAL DYNEIN ASSEMBLY FACTOR"/>
    <property type="match status" value="1"/>
</dbReference>
<keyword evidence="4" id="KW-0802">TPR repeat</keyword>
<dbReference type="GO" id="GO:0005739">
    <property type="term" value="C:mitochondrion"/>
    <property type="evidence" value="ECO:0007669"/>
    <property type="project" value="TreeGrafter"/>
</dbReference>
<evidence type="ECO:0000256" key="4">
    <source>
        <dbReference type="ARBA" id="ARBA00022803"/>
    </source>
</evidence>
<gene>
    <name evidence="5" type="ORF">GpartN1_g2731.t1</name>
</gene>
<reference evidence="5" key="1">
    <citation type="journal article" date="2022" name="Proc. Natl. Acad. Sci. U.S.A.">
        <title>Life cycle and functional genomics of the unicellular red alga Galdieria for elucidating algal and plant evolution and industrial use.</title>
        <authorList>
            <person name="Hirooka S."/>
            <person name="Itabashi T."/>
            <person name="Ichinose T.M."/>
            <person name="Onuma R."/>
            <person name="Fujiwara T."/>
            <person name="Yamashita S."/>
            <person name="Jong L.W."/>
            <person name="Tomita R."/>
            <person name="Iwane A.H."/>
            <person name="Miyagishima S.Y."/>
        </authorList>
    </citation>
    <scope>NUCLEOTIDE SEQUENCE</scope>
    <source>
        <strain evidence="5">NBRC 102759</strain>
    </source>
</reference>